<dbReference type="EMBL" id="JBEFLD010000002">
    <property type="protein sequence ID" value="MEQ6290007.1"/>
    <property type="molecule type" value="Genomic_DNA"/>
</dbReference>
<keyword evidence="1" id="KW-0472">Membrane</keyword>
<gene>
    <name evidence="2" type="ORF">ABNW52_05180</name>
</gene>
<keyword evidence="3" id="KW-1185">Reference proteome</keyword>
<feature type="transmembrane region" description="Helical" evidence="1">
    <location>
        <begin position="114"/>
        <end position="130"/>
    </location>
</feature>
<protein>
    <submittedName>
        <fullName evidence="2">DUF1294 domain-containing protein</fullName>
    </submittedName>
</protein>
<dbReference type="RefSeq" id="WP_349584951.1">
    <property type="nucleotide sequence ID" value="NZ_JBEFLD010000002.1"/>
</dbReference>
<evidence type="ECO:0000313" key="3">
    <source>
        <dbReference type="Proteomes" id="UP001433638"/>
    </source>
</evidence>
<proteinExistence type="predicted"/>
<organism evidence="2 3">
    <name type="scientific">Vogesella oryzagri</name>
    <dbReference type="NCBI Taxonomy" id="3160864"/>
    <lineage>
        <taxon>Bacteria</taxon>
        <taxon>Pseudomonadati</taxon>
        <taxon>Pseudomonadota</taxon>
        <taxon>Betaproteobacteria</taxon>
        <taxon>Neisseriales</taxon>
        <taxon>Chromobacteriaceae</taxon>
        <taxon>Vogesella</taxon>
    </lineage>
</organism>
<comment type="caution">
    <text evidence="2">The sequence shown here is derived from an EMBL/GenBank/DDBJ whole genome shotgun (WGS) entry which is preliminary data.</text>
</comment>
<dbReference type="Gene3D" id="2.40.50.140">
    <property type="entry name" value="Nucleic acid-binding proteins"/>
    <property type="match status" value="1"/>
</dbReference>
<dbReference type="InterPro" id="IPR010718">
    <property type="entry name" value="DUF1294"/>
</dbReference>
<dbReference type="Pfam" id="PF06961">
    <property type="entry name" value="DUF1294"/>
    <property type="match status" value="1"/>
</dbReference>
<sequence length="198" mass="22544">MRLQGRLHNWHDELGIGFVSPTDGSKPAYVQRRAFSRLQRAPRNGDLLSYCVSRDPQGRLTALDIRQQEGRAPRRARPSAPPRRQHRIPPLLLLFVMLLGGIIVQGYLPAGVAALYLLLSLLTYAVYAHDKRAAQQQRWRIRENTLHLLAVLGGWPGALLAQQRLRHKSSKPGFQWRYKLSIAANLGLLCWLQYSISR</sequence>
<reference evidence="2" key="1">
    <citation type="submission" date="2024-06" db="EMBL/GenBank/DDBJ databases">
        <title>Genome sequence of Vogesella sp. MAHUQ-64.</title>
        <authorList>
            <person name="Huq M.A."/>
        </authorList>
    </citation>
    <scope>NUCLEOTIDE SEQUENCE</scope>
    <source>
        <strain evidence="2">MAHUQ-64</strain>
    </source>
</reference>
<dbReference type="InterPro" id="IPR012340">
    <property type="entry name" value="NA-bd_OB-fold"/>
</dbReference>
<feature type="transmembrane region" description="Helical" evidence="1">
    <location>
        <begin position="91"/>
        <end position="108"/>
    </location>
</feature>
<evidence type="ECO:0000256" key="1">
    <source>
        <dbReference type="SAM" id="Phobius"/>
    </source>
</evidence>
<keyword evidence="1" id="KW-0812">Transmembrane</keyword>
<dbReference type="Proteomes" id="UP001433638">
    <property type="component" value="Unassembled WGS sequence"/>
</dbReference>
<keyword evidence="1" id="KW-1133">Transmembrane helix</keyword>
<dbReference type="SUPFAM" id="SSF50249">
    <property type="entry name" value="Nucleic acid-binding proteins"/>
    <property type="match status" value="1"/>
</dbReference>
<accession>A0ABV1M1B2</accession>
<name>A0ABV1M1B2_9NEIS</name>
<evidence type="ECO:0000313" key="2">
    <source>
        <dbReference type="EMBL" id="MEQ6290007.1"/>
    </source>
</evidence>